<organism evidence="1 2">
    <name type="scientific">Novosphingobium indicum</name>
    <dbReference type="NCBI Taxonomy" id="462949"/>
    <lineage>
        <taxon>Bacteria</taxon>
        <taxon>Pseudomonadati</taxon>
        <taxon>Pseudomonadota</taxon>
        <taxon>Alphaproteobacteria</taxon>
        <taxon>Sphingomonadales</taxon>
        <taxon>Sphingomonadaceae</taxon>
        <taxon>Novosphingobium</taxon>
    </lineage>
</organism>
<name>A0ABQ2JKF0_9SPHN</name>
<reference evidence="2" key="1">
    <citation type="journal article" date="2019" name="Int. J. Syst. Evol. Microbiol.">
        <title>The Global Catalogue of Microorganisms (GCM) 10K type strain sequencing project: providing services to taxonomists for standard genome sequencing and annotation.</title>
        <authorList>
            <consortium name="The Broad Institute Genomics Platform"/>
            <consortium name="The Broad Institute Genome Sequencing Center for Infectious Disease"/>
            <person name="Wu L."/>
            <person name="Ma J."/>
        </authorList>
    </citation>
    <scope>NUCLEOTIDE SEQUENCE [LARGE SCALE GENOMIC DNA]</scope>
    <source>
        <strain evidence="2">CGMCC 1.6784</strain>
    </source>
</reference>
<proteinExistence type="predicted"/>
<evidence type="ECO:0000313" key="1">
    <source>
        <dbReference type="EMBL" id="GGN49506.1"/>
    </source>
</evidence>
<dbReference type="Proteomes" id="UP000605099">
    <property type="component" value="Unassembled WGS sequence"/>
</dbReference>
<comment type="caution">
    <text evidence="1">The sequence shown here is derived from an EMBL/GenBank/DDBJ whole genome shotgun (WGS) entry which is preliminary data.</text>
</comment>
<dbReference type="RefSeq" id="WP_188819557.1">
    <property type="nucleotide sequence ID" value="NZ_BMLK01000008.1"/>
</dbReference>
<sequence>MSNPTIAGKRPAYSASNALAALGRAISEIKAEDGLTWSDVGAILGVSDDQASKYAEGTATMNAVTFGRGKREWNGRFTGYFDRLCVESRPGSVDDRLAAHSVLQAAMTLSDALTKSDEIPLEMIRANRAVLENARDAIEEQLSKLRPAA</sequence>
<dbReference type="EMBL" id="BMLK01000008">
    <property type="protein sequence ID" value="GGN49506.1"/>
    <property type="molecule type" value="Genomic_DNA"/>
</dbReference>
<accession>A0ABQ2JKF0</accession>
<gene>
    <name evidence="1" type="ORF">GCM10011349_20200</name>
</gene>
<evidence type="ECO:0000313" key="2">
    <source>
        <dbReference type="Proteomes" id="UP000605099"/>
    </source>
</evidence>
<protein>
    <submittedName>
        <fullName evidence="1">Uncharacterized protein</fullName>
    </submittedName>
</protein>
<keyword evidence="2" id="KW-1185">Reference proteome</keyword>